<dbReference type="AlphaFoldDB" id="A0A067MRE8"/>
<gene>
    <name evidence="3" type="ORF">BOTBODRAFT_30091</name>
</gene>
<keyword evidence="4" id="KW-1185">Reference proteome</keyword>
<sequence length="125" mass="13424">MPPAADPSASSTSHNAAHPYSGGPKSSRQQYTACVACRMRRIKCDLKDAVKIAESRGEPPEQAKCTNCVERAFNCADEFSERKKKSLRRGRRIIQVDALARNPSTTAVLSPPESGPVAGPSTTIP</sequence>
<dbReference type="PROSITE" id="PS50048">
    <property type="entry name" value="ZN2_CY6_FUNGAL_2"/>
    <property type="match status" value="1"/>
</dbReference>
<dbReference type="GO" id="GO:0000981">
    <property type="term" value="F:DNA-binding transcription factor activity, RNA polymerase II-specific"/>
    <property type="evidence" value="ECO:0007669"/>
    <property type="project" value="InterPro"/>
</dbReference>
<dbReference type="GO" id="GO:0008270">
    <property type="term" value="F:zinc ion binding"/>
    <property type="evidence" value="ECO:0007669"/>
    <property type="project" value="InterPro"/>
</dbReference>
<evidence type="ECO:0000256" key="1">
    <source>
        <dbReference type="SAM" id="MobiDB-lite"/>
    </source>
</evidence>
<dbReference type="InParanoid" id="A0A067MRE8"/>
<reference evidence="4" key="1">
    <citation type="journal article" date="2014" name="Proc. Natl. Acad. Sci. U.S.A.">
        <title>Extensive sampling of basidiomycete genomes demonstrates inadequacy of the white-rot/brown-rot paradigm for wood decay fungi.</title>
        <authorList>
            <person name="Riley R."/>
            <person name="Salamov A.A."/>
            <person name="Brown D.W."/>
            <person name="Nagy L.G."/>
            <person name="Floudas D."/>
            <person name="Held B.W."/>
            <person name="Levasseur A."/>
            <person name="Lombard V."/>
            <person name="Morin E."/>
            <person name="Otillar R."/>
            <person name="Lindquist E.A."/>
            <person name="Sun H."/>
            <person name="LaButti K.M."/>
            <person name="Schmutz J."/>
            <person name="Jabbour D."/>
            <person name="Luo H."/>
            <person name="Baker S.E."/>
            <person name="Pisabarro A.G."/>
            <person name="Walton J.D."/>
            <person name="Blanchette R.A."/>
            <person name="Henrissat B."/>
            <person name="Martin F."/>
            <person name="Cullen D."/>
            <person name="Hibbett D.S."/>
            <person name="Grigoriev I.V."/>
        </authorList>
    </citation>
    <scope>NUCLEOTIDE SEQUENCE [LARGE SCALE GENOMIC DNA]</scope>
    <source>
        <strain evidence="4">FD-172 SS1</strain>
    </source>
</reference>
<dbReference type="EMBL" id="KL198024">
    <property type="protein sequence ID" value="KDQ17275.1"/>
    <property type="molecule type" value="Genomic_DNA"/>
</dbReference>
<accession>A0A067MRE8</accession>
<feature type="region of interest" description="Disordered" evidence="1">
    <location>
        <begin position="102"/>
        <end position="125"/>
    </location>
</feature>
<dbReference type="Gene3D" id="4.10.240.10">
    <property type="entry name" value="Zn(2)-C6 fungal-type DNA-binding domain"/>
    <property type="match status" value="1"/>
</dbReference>
<dbReference type="OrthoDB" id="3263880at2759"/>
<feature type="compositionally biased region" description="Low complexity" evidence="1">
    <location>
        <begin position="1"/>
        <end position="11"/>
    </location>
</feature>
<dbReference type="HOGENOM" id="CLU_1992254_0_0_1"/>
<dbReference type="SMART" id="SM00066">
    <property type="entry name" value="GAL4"/>
    <property type="match status" value="1"/>
</dbReference>
<evidence type="ECO:0000313" key="3">
    <source>
        <dbReference type="EMBL" id="KDQ17275.1"/>
    </source>
</evidence>
<dbReference type="InterPro" id="IPR001138">
    <property type="entry name" value="Zn2Cys6_DnaBD"/>
</dbReference>
<proteinExistence type="predicted"/>
<organism evidence="3 4">
    <name type="scientific">Botryobasidium botryosum (strain FD-172 SS1)</name>
    <dbReference type="NCBI Taxonomy" id="930990"/>
    <lineage>
        <taxon>Eukaryota</taxon>
        <taxon>Fungi</taxon>
        <taxon>Dikarya</taxon>
        <taxon>Basidiomycota</taxon>
        <taxon>Agaricomycotina</taxon>
        <taxon>Agaricomycetes</taxon>
        <taxon>Cantharellales</taxon>
        <taxon>Botryobasidiaceae</taxon>
        <taxon>Botryobasidium</taxon>
    </lineage>
</organism>
<evidence type="ECO:0000313" key="4">
    <source>
        <dbReference type="Proteomes" id="UP000027195"/>
    </source>
</evidence>
<name>A0A067MRE8_BOTB1</name>
<dbReference type="SUPFAM" id="SSF57701">
    <property type="entry name" value="Zn2/Cys6 DNA-binding domain"/>
    <property type="match status" value="1"/>
</dbReference>
<evidence type="ECO:0000259" key="2">
    <source>
        <dbReference type="PROSITE" id="PS50048"/>
    </source>
</evidence>
<feature type="domain" description="Zn(2)-C6 fungal-type" evidence="2">
    <location>
        <begin position="33"/>
        <end position="75"/>
    </location>
</feature>
<dbReference type="Proteomes" id="UP000027195">
    <property type="component" value="Unassembled WGS sequence"/>
</dbReference>
<feature type="region of interest" description="Disordered" evidence="1">
    <location>
        <begin position="1"/>
        <end position="28"/>
    </location>
</feature>
<dbReference type="InterPro" id="IPR036864">
    <property type="entry name" value="Zn2-C6_fun-type_DNA-bd_sf"/>
</dbReference>
<protein>
    <recommendedName>
        <fullName evidence="2">Zn(2)-C6 fungal-type domain-containing protein</fullName>
    </recommendedName>
</protein>
<dbReference type="STRING" id="930990.A0A067MRE8"/>